<evidence type="ECO:0000256" key="2">
    <source>
        <dbReference type="SAM" id="SignalP"/>
    </source>
</evidence>
<dbReference type="AlphaFoldDB" id="A0AA97ASQ6"/>
<dbReference type="EMBL" id="CP053587">
    <property type="protein sequence ID" value="WNZ27468.1"/>
    <property type="molecule type" value="Genomic_DNA"/>
</dbReference>
<protein>
    <submittedName>
        <fullName evidence="4">ABC transporter substrate-binding protein</fullName>
    </submittedName>
</protein>
<feature type="chain" id="PRO_5041728537" evidence="2">
    <location>
        <begin position="22"/>
        <end position="370"/>
    </location>
</feature>
<dbReference type="PANTHER" id="PTHR31528:SF15">
    <property type="entry name" value="RIBOFLAVIN-BINDING PROTEIN RIBY"/>
    <property type="match status" value="1"/>
</dbReference>
<keyword evidence="2" id="KW-0732">Signal</keyword>
<dbReference type="Pfam" id="PF09084">
    <property type="entry name" value="NMT1"/>
    <property type="match status" value="1"/>
</dbReference>
<feature type="region of interest" description="Disordered" evidence="1">
    <location>
        <begin position="346"/>
        <end position="370"/>
    </location>
</feature>
<dbReference type="Gene3D" id="3.40.190.10">
    <property type="entry name" value="Periplasmic binding protein-like II"/>
    <property type="match status" value="2"/>
</dbReference>
<dbReference type="PROSITE" id="PS51257">
    <property type="entry name" value="PROKAR_LIPOPROTEIN"/>
    <property type="match status" value="1"/>
</dbReference>
<dbReference type="GO" id="GO:0009228">
    <property type="term" value="P:thiamine biosynthetic process"/>
    <property type="evidence" value="ECO:0007669"/>
    <property type="project" value="InterPro"/>
</dbReference>
<reference evidence="4" key="1">
    <citation type="submission" date="2020-05" db="EMBL/GenBank/DDBJ databases">
        <authorList>
            <person name="Zhu T."/>
            <person name="Keshari N."/>
            <person name="Lu X."/>
        </authorList>
    </citation>
    <scope>NUCLEOTIDE SEQUENCE</scope>
    <source>
        <strain evidence="4">NK1-12</strain>
    </source>
</reference>
<feature type="signal peptide" evidence="2">
    <location>
        <begin position="1"/>
        <end position="21"/>
    </location>
</feature>
<dbReference type="InterPro" id="IPR015168">
    <property type="entry name" value="SsuA/THI5"/>
</dbReference>
<accession>A0AA97ASQ6</accession>
<dbReference type="PANTHER" id="PTHR31528">
    <property type="entry name" value="4-AMINO-5-HYDROXYMETHYL-2-METHYLPYRIMIDINE PHOSPHATE SYNTHASE THI11-RELATED"/>
    <property type="match status" value="1"/>
</dbReference>
<dbReference type="InterPro" id="IPR027939">
    <property type="entry name" value="NMT1/THI5"/>
</dbReference>
<name>A0AA97ASQ6_9CYAN</name>
<gene>
    <name evidence="4" type="ORF">HJG54_31815</name>
</gene>
<feature type="region of interest" description="Disordered" evidence="1">
    <location>
        <begin position="23"/>
        <end position="47"/>
    </location>
</feature>
<evidence type="ECO:0000259" key="3">
    <source>
        <dbReference type="Pfam" id="PF09084"/>
    </source>
</evidence>
<evidence type="ECO:0000313" key="4">
    <source>
        <dbReference type="EMBL" id="WNZ27468.1"/>
    </source>
</evidence>
<dbReference type="RefSeq" id="WP_316435760.1">
    <property type="nucleotide sequence ID" value="NZ_CP053587.1"/>
</dbReference>
<evidence type="ECO:0000256" key="1">
    <source>
        <dbReference type="SAM" id="MobiDB-lite"/>
    </source>
</evidence>
<proteinExistence type="predicted"/>
<dbReference type="SUPFAM" id="SSF53850">
    <property type="entry name" value="Periplasmic binding protein-like II"/>
    <property type="match status" value="1"/>
</dbReference>
<feature type="compositionally biased region" description="Polar residues" evidence="1">
    <location>
        <begin position="29"/>
        <end position="45"/>
    </location>
</feature>
<sequence length="370" mass="39475">MKKTWLVCLISLSLLSPSLLSGCQSQPSATTPSPAGDNTATNTAPTEKRAIKVNPSWLLQGDNAPITIAKEKGYFGEEGLDVTIERGFGSADTLAKVAAGQFEIGFGDMYSMIEFNAKNPNDPLVAVAVPYNKSPFSIVSLTKSNISDPKALEGKKLGAPAGDAPRKLWPVFAQVSGVDPNSVEWVTMEPKLRETFLLKGDVDAVSGFVTTIVPSLVKAGTSPDDMEIFLYADNGLDLYGNAIIVKRSFLQENPDVVKGFLSAYFKGLQDTLKDPAAGLASVMAAGDSLMDENAEKLRLQIALEDLYVTPEVEKNGLGGVDPARLEKTIEQVAKGLGVAVPKPEEVFDDSFLPPASERSLPPASERKPLS</sequence>
<feature type="domain" description="SsuA/THI5-like" evidence="3">
    <location>
        <begin position="63"/>
        <end position="276"/>
    </location>
</feature>
<organism evidence="4">
    <name type="scientific">Leptolyngbya sp. NK1-12</name>
    <dbReference type="NCBI Taxonomy" id="2547451"/>
    <lineage>
        <taxon>Bacteria</taxon>
        <taxon>Bacillati</taxon>
        <taxon>Cyanobacteriota</taxon>
        <taxon>Cyanophyceae</taxon>
        <taxon>Leptolyngbyales</taxon>
        <taxon>Leptolyngbyaceae</taxon>
        <taxon>Leptolyngbya group</taxon>
        <taxon>Leptolyngbya</taxon>
    </lineage>
</organism>